<evidence type="ECO:0000256" key="1">
    <source>
        <dbReference type="SAM" id="MobiDB-lite"/>
    </source>
</evidence>
<accession>A0A221MEM5</accession>
<reference evidence="2 3" key="1">
    <citation type="journal article" date="2003" name="Int. J. Syst. Evol. Microbiol.">
        <title>Virgibacillus carmonensis sp. nov., Virgibacillus necropolis sp. nov. and Virgibacillus picturae sp. nov., three novel species isolated from deteriorated mural paintings, transfer of the species of the genus salibacillus to Virgibacillus, as Virgibacillus marismortui comb. nov. and Virgibacillus salexigens comb. nov., and emended description of the genus Virgibacillus.</title>
        <authorList>
            <person name="Heyrman J."/>
            <person name="Logan N.A."/>
            <person name="Busse H.J."/>
            <person name="Balcaen A."/>
            <person name="Lebbe L."/>
            <person name="Rodriguez-Diaz M."/>
            <person name="Swings J."/>
            <person name="De Vos P."/>
        </authorList>
    </citation>
    <scope>NUCLEOTIDE SEQUENCE [LARGE SCALE GENOMIC DNA]</scope>
    <source>
        <strain evidence="2 3">LMG 19488</strain>
    </source>
</reference>
<name>A0A221MEM5_9BACI</name>
<feature type="region of interest" description="Disordered" evidence="1">
    <location>
        <begin position="1"/>
        <end position="20"/>
    </location>
</feature>
<sequence>MEEEGKTSESGAKNSEEIPDVRAFNDEFTRSFLKTKEETRPGYYLFVSGTDAYKMDFPRCGVIGERGYAKKDDSYEGYLIGVAEKGFESSIKINYYSSNKEGNENIDLEMLNSQFNNLTFEKISLQDRNLFLASFEESDGIYGYVGYIQNEIKNGGIQIIYETECMIPNKCTETKNEQREKIIKWFKSIKFIQKESN</sequence>
<gene>
    <name evidence="2" type="ORF">CFK40_14225</name>
</gene>
<proteinExistence type="predicted"/>
<evidence type="ECO:0000313" key="2">
    <source>
        <dbReference type="EMBL" id="ASN06091.1"/>
    </source>
</evidence>
<protein>
    <submittedName>
        <fullName evidence="2">Uncharacterized protein</fullName>
    </submittedName>
</protein>
<organism evidence="2 3">
    <name type="scientific">Virgibacillus necropolis</name>
    <dbReference type="NCBI Taxonomy" id="163877"/>
    <lineage>
        <taxon>Bacteria</taxon>
        <taxon>Bacillati</taxon>
        <taxon>Bacillota</taxon>
        <taxon>Bacilli</taxon>
        <taxon>Bacillales</taxon>
        <taxon>Bacillaceae</taxon>
        <taxon>Virgibacillus</taxon>
    </lineage>
</organism>
<dbReference type="EMBL" id="CP022437">
    <property type="protein sequence ID" value="ASN06091.1"/>
    <property type="molecule type" value="Genomic_DNA"/>
</dbReference>
<dbReference type="KEGG" id="vne:CFK40_14225"/>
<dbReference type="RefSeq" id="WP_089532949.1">
    <property type="nucleotide sequence ID" value="NZ_CP022437.1"/>
</dbReference>
<keyword evidence="3" id="KW-1185">Reference proteome</keyword>
<evidence type="ECO:0000313" key="3">
    <source>
        <dbReference type="Proteomes" id="UP000204391"/>
    </source>
</evidence>
<dbReference type="Proteomes" id="UP000204391">
    <property type="component" value="Chromosome"/>
</dbReference>
<dbReference type="OrthoDB" id="2453115at2"/>
<dbReference type="AlphaFoldDB" id="A0A221MEM5"/>